<gene>
    <name evidence="1" type="ORF">COT44_03320</name>
</gene>
<dbReference type="AlphaFoldDB" id="A0A2M6XCP6"/>
<evidence type="ECO:0008006" key="3">
    <source>
        <dbReference type="Google" id="ProtNLM"/>
    </source>
</evidence>
<accession>A0A2M6XCP6</accession>
<comment type="caution">
    <text evidence="1">The sequence shown here is derived from an EMBL/GenBank/DDBJ whole genome shotgun (WGS) entry which is preliminary data.</text>
</comment>
<dbReference type="EMBL" id="PEYO01000017">
    <property type="protein sequence ID" value="PIU03448.1"/>
    <property type="molecule type" value="Genomic_DNA"/>
</dbReference>
<dbReference type="Proteomes" id="UP000228996">
    <property type="component" value="Unassembled WGS sequence"/>
</dbReference>
<organism evidence="1 2">
    <name type="scientific">Candidatus Shapirobacteria bacterium CG08_land_8_20_14_0_20_39_18</name>
    <dbReference type="NCBI Taxonomy" id="1974883"/>
    <lineage>
        <taxon>Bacteria</taxon>
        <taxon>Candidatus Shapironibacteriota</taxon>
    </lineage>
</organism>
<proteinExistence type="predicted"/>
<evidence type="ECO:0000313" key="2">
    <source>
        <dbReference type="Proteomes" id="UP000228996"/>
    </source>
</evidence>
<evidence type="ECO:0000313" key="1">
    <source>
        <dbReference type="EMBL" id="PIU03448.1"/>
    </source>
</evidence>
<protein>
    <recommendedName>
        <fullName evidence="3">PsbP C-terminal domain-containing protein</fullName>
    </recommendedName>
</protein>
<sequence length="188" mass="21216">MKKITATFLVTIVTIVILLLGVKAIRRPAQNPTAGWKTLSDLDYSLKYPPTWFYSEKKQGSGIKILANFQTSNCIDENGFPINPLVEKSCVTLVVSQQVSGFQNLPLSQYINRQFGQYDSETKIYNPVKFEALTIQGNEAAKLMVNNNFYYLLRKGNTLFQISLTPANSQLLGQFELMLSTIRLFSTE</sequence>
<reference evidence="2" key="1">
    <citation type="submission" date="2017-09" db="EMBL/GenBank/DDBJ databases">
        <title>Depth-based differentiation of microbial function through sediment-hosted aquifers and enrichment of novel symbionts in the deep terrestrial subsurface.</title>
        <authorList>
            <person name="Probst A.J."/>
            <person name="Ladd B."/>
            <person name="Jarett J.K."/>
            <person name="Geller-Mcgrath D.E."/>
            <person name="Sieber C.M.K."/>
            <person name="Emerson J.B."/>
            <person name="Anantharaman K."/>
            <person name="Thomas B.C."/>
            <person name="Malmstrom R."/>
            <person name="Stieglmeier M."/>
            <person name="Klingl A."/>
            <person name="Woyke T."/>
            <person name="Ryan C.M."/>
            <person name="Banfield J.F."/>
        </authorList>
    </citation>
    <scope>NUCLEOTIDE SEQUENCE [LARGE SCALE GENOMIC DNA]</scope>
</reference>
<name>A0A2M6XCP6_9BACT</name>